<dbReference type="AlphaFoldDB" id="A0A1V9XN85"/>
<comment type="caution">
    <text evidence="1">The sequence shown here is derived from an EMBL/GenBank/DDBJ whole genome shotgun (WGS) entry which is preliminary data.</text>
</comment>
<accession>A0A1V9XN85</accession>
<name>A0A1V9XN85_9ACAR</name>
<organism evidence="1 2">
    <name type="scientific">Tropilaelaps mercedesae</name>
    <dbReference type="NCBI Taxonomy" id="418985"/>
    <lineage>
        <taxon>Eukaryota</taxon>
        <taxon>Metazoa</taxon>
        <taxon>Ecdysozoa</taxon>
        <taxon>Arthropoda</taxon>
        <taxon>Chelicerata</taxon>
        <taxon>Arachnida</taxon>
        <taxon>Acari</taxon>
        <taxon>Parasitiformes</taxon>
        <taxon>Mesostigmata</taxon>
        <taxon>Gamasina</taxon>
        <taxon>Dermanyssoidea</taxon>
        <taxon>Laelapidae</taxon>
        <taxon>Tropilaelaps</taxon>
    </lineage>
</organism>
<dbReference type="PANTHER" id="PTHR33964:SF1">
    <property type="entry name" value="RE45066P"/>
    <property type="match status" value="1"/>
</dbReference>
<reference evidence="1" key="1">
    <citation type="journal article" date="2017" name="Gigascience">
        <title>Draft genome of the honey bee ectoparasitic mite, Tropilaelaps mercedesae, is shaped by the parasitic life history.</title>
        <authorList>
            <person name="Dong X."/>
            <person name="Armstrong S.D."/>
            <person name="Xia D."/>
            <person name="Makepeace B.L."/>
            <person name="Darby A.C."/>
            <person name="Kadowaki T."/>
        </authorList>
    </citation>
    <scope>NUCLEOTIDE SEQUENCE [LARGE SCALE GENOMIC DNA]</scope>
    <source>
        <strain evidence="1">Wuxi-XJTLU</strain>
    </source>
</reference>
<sequence>MRVSSFRCCEFKFPSGTDLKMILISEYTSCTAESIDECFEGVLPKASENSSSPWGFSSLAHIDDFCSRVRTIPRCLRSRTAMCHTLTNEFFKLVKEEVELTARSSFCQPNTQRNFFIESGRCVFEQVDNQCTIQMTRALQAAAKAPPGDDRKKLMCCLSSHYSSCLLEAIRPSCGLAAAELFSSLLRRLTLPSQASCECELDVANTPVPEGTVMRIFVNMFEDFGFR</sequence>
<dbReference type="PANTHER" id="PTHR33964">
    <property type="entry name" value="RE45066P-RELATED"/>
    <property type="match status" value="1"/>
</dbReference>
<dbReference type="Proteomes" id="UP000192247">
    <property type="component" value="Unassembled WGS sequence"/>
</dbReference>
<evidence type="ECO:0000313" key="1">
    <source>
        <dbReference type="EMBL" id="OQR74970.1"/>
    </source>
</evidence>
<proteinExistence type="predicted"/>
<gene>
    <name evidence="1" type="ORF">BIW11_08730</name>
</gene>
<protein>
    <submittedName>
        <fullName evidence="1">Uncharacterized protein</fullName>
    </submittedName>
</protein>
<dbReference type="EMBL" id="MNPL01007075">
    <property type="protein sequence ID" value="OQR74970.1"/>
    <property type="molecule type" value="Genomic_DNA"/>
</dbReference>
<evidence type="ECO:0000313" key="2">
    <source>
        <dbReference type="Proteomes" id="UP000192247"/>
    </source>
</evidence>
<keyword evidence="2" id="KW-1185">Reference proteome</keyword>
<dbReference type="InParanoid" id="A0A1V9XN85"/>